<evidence type="ECO:0000256" key="6">
    <source>
        <dbReference type="PROSITE-ProRule" id="PRU01398"/>
    </source>
</evidence>
<keyword evidence="5" id="KW-0843">Virulence</keyword>
<feature type="domain" description="NEL" evidence="8">
    <location>
        <begin position="1674"/>
        <end position="1988"/>
    </location>
</feature>
<dbReference type="InterPro" id="IPR046673">
    <property type="entry name" value="ToxA_N"/>
</dbReference>
<gene>
    <name evidence="9" type="ORF">F0170_13365</name>
</gene>
<dbReference type="PANTHER" id="PTHR48051">
    <property type="match status" value="1"/>
</dbReference>
<dbReference type="GO" id="GO:0061630">
    <property type="term" value="F:ubiquitin protein ligase activity"/>
    <property type="evidence" value="ECO:0007669"/>
    <property type="project" value="UniProtKB-EC"/>
</dbReference>
<keyword evidence="6" id="KW-0832">Ubl conjugation</keyword>
<evidence type="ECO:0000256" key="5">
    <source>
        <dbReference type="ARBA" id="ARBA00023026"/>
    </source>
</evidence>
<evidence type="ECO:0000313" key="10">
    <source>
        <dbReference type="Proteomes" id="UP000325438"/>
    </source>
</evidence>
<dbReference type="RefSeq" id="WP_152749607.1">
    <property type="nucleotide sequence ID" value="NZ_VUBA01000074.1"/>
</dbReference>
<dbReference type="InterPro" id="IPR003591">
    <property type="entry name" value="Leu-rich_rpt_typical-subtyp"/>
</dbReference>
<dbReference type="Gene3D" id="1.20.58.360">
    <property type="entry name" value="Shigella T3SS effector IpaH defines"/>
    <property type="match status" value="1"/>
</dbReference>
<dbReference type="SMART" id="SM00369">
    <property type="entry name" value="LRR_TYP"/>
    <property type="match status" value="6"/>
</dbReference>
<comment type="caution">
    <text evidence="9">The sequence shown here is derived from an EMBL/GenBank/DDBJ whole genome shotgun (WGS) entry which is preliminary data.</text>
</comment>
<keyword evidence="6" id="KW-0808">Transferase</keyword>
<dbReference type="PROSITE" id="PS52053">
    <property type="entry name" value="NEL"/>
    <property type="match status" value="1"/>
</dbReference>
<dbReference type="EMBL" id="VUBA01000074">
    <property type="protein sequence ID" value="MPQ84883.1"/>
    <property type="molecule type" value="Genomic_DNA"/>
</dbReference>
<dbReference type="EC" id="2.3.2.27" evidence="2"/>
<dbReference type="Pfam" id="PF20178">
    <property type="entry name" value="ToxA_N"/>
    <property type="match status" value="1"/>
</dbReference>
<evidence type="ECO:0000256" key="7">
    <source>
        <dbReference type="SAM" id="MobiDB-lite"/>
    </source>
</evidence>
<protein>
    <recommendedName>
        <fullName evidence="2">RING-type E3 ubiquitin transferase</fullName>
        <ecNumber evidence="2">2.3.2.27</ecNumber>
    </recommendedName>
</protein>
<dbReference type="InterPro" id="IPR032675">
    <property type="entry name" value="LRR_dom_sf"/>
</dbReference>
<evidence type="ECO:0000256" key="3">
    <source>
        <dbReference type="ARBA" id="ARBA00022614"/>
    </source>
</evidence>
<proteinExistence type="inferred from homology"/>
<name>A0A5N7JUK7_9PSED</name>
<comment type="catalytic activity">
    <reaction evidence="1">
        <text>S-ubiquitinyl-[E2 ubiquitin-conjugating enzyme]-L-cysteine + [acceptor protein]-L-lysine = [E2 ubiquitin-conjugating enzyme]-L-cysteine + N(6)-ubiquitinyl-[acceptor protein]-L-lysine.</text>
        <dbReference type="EC" id="2.3.2.27"/>
    </reaction>
</comment>
<evidence type="ECO:0000256" key="1">
    <source>
        <dbReference type="ARBA" id="ARBA00000900"/>
    </source>
</evidence>
<evidence type="ECO:0000256" key="4">
    <source>
        <dbReference type="ARBA" id="ARBA00022737"/>
    </source>
</evidence>
<evidence type="ECO:0000259" key="8">
    <source>
        <dbReference type="PROSITE" id="PS52053"/>
    </source>
</evidence>
<dbReference type="Pfam" id="PF13855">
    <property type="entry name" value="LRR_8"/>
    <property type="match status" value="1"/>
</dbReference>
<dbReference type="Proteomes" id="UP000325438">
    <property type="component" value="Unassembled WGS sequence"/>
</dbReference>
<dbReference type="InterPro" id="IPR050216">
    <property type="entry name" value="LRR_domain-containing"/>
</dbReference>
<dbReference type="PANTHER" id="PTHR48051:SF42">
    <property type="entry name" value="LEUCINE-RICH REPEAT-CONTAINING PROTEIN 18-LIKE"/>
    <property type="match status" value="1"/>
</dbReference>
<evidence type="ECO:0000313" key="9">
    <source>
        <dbReference type="EMBL" id="MPQ84883.1"/>
    </source>
</evidence>
<dbReference type="PROSITE" id="PS51450">
    <property type="entry name" value="LRR"/>
    <property type="match status" value="2"/>
</dbReference>
<dbReference type="GO" id="GO:0005576">
    <property type="term" value="C:extracellular region"/>
    <property type="evidence" value="ECO:0007669"/>
    <property type="project" value="UniProtKB-UniRule"/>
</dbReference>
<sequence length="2335" mass="260413">MSEQPVTSTPEGTFNVDLRGVHYDFLKDRVPAWFNQATAQRQQELASHEMELPNWYLTATVQQRAALADSHIRYRETLNQVENNLGNIQDVLAFAEQPLKEAIKQRFNLDLDVKNVYFARKYGYKGRDDLFGAFVFDQTRDPALSYEYRTVSLLEAALANFEPDEEQASSCNDCQIITTMSASYGGDVIPTLSVFKSRALAIAPHEFIQMCRTLDVGNLYQQHIKAIVEPTDDAKRSALQTQLQEHHRQQLALSAEIASHKIEWGISADAYQMIKQVITDQSSATLDGKPVTFAALKVFGSVLVGPVMIGPDRKDSGRVERLVVFIPNDPQQPLKEYASSAEFMVELRGRLHSASYRRFFSRFVPQREQGVFFQQFNLLYKPANGNGAAGDYPQAPRPVRLPLDALDINGDLWEQLREAQVRKILADARAVAVPTGDEDSKARMERLSSYLDAVLSVFNLAAFVVPGLGPMMLAVGAAQMCTQVYEGIEAYEQGDMKTMWAHFSSVALNAAMLGVGAKVLPEIKLASMVDNLKPVTLPTGKQVLWNPDLTPYKVPVELSPDAKPNTLGLYQHNGRTVLPHEGDHYQVRQEADTGQYRIQHPSRPGAYEPQLEHNHAGAWSHEVEEPLTWDKPTLMRRLGLEQRGLGSETLEQARIASGVEEDTLRQTFVEHERVPLLLEDTLQHFKVHQALTTFVEQMYSSDPALYAKADPALQLNMMRRSGMLPVDVALRVLDGNNRILWQDDASATASRRVVVVTESQMARGGLLDQVLSTLQSVDPTLKEIPGSAEDSLAVRAGKVREHIANVVDTFKGQLVEERYKALSATDDPDVGLVLGTYTRLPVSMAAELVKSLTGEQLQAFRDSGVLPEEQRQQARWFEQETRVSRAYEGLHLDTLADIDSQRLALHSLETLPGWRPGTRVELRQYSAEGTLLDAIGSADSTTPKTLVLKDNGLFEAPVPRDFYTATWELLSAAERQSLRFTDVLQMKAAIVQSPLPRVPLRAVLLEHPVRRPTVEAGLRLLGGGRGFRKLVAGVFGPSEASINARVRKLYPSLDDEAVAAFIQSLGKDVNAGLKLREAEFETLKKELDVWVHANTPESDRSDPFAPAPFIAQEIIGQWRRTGRGPMQLRMGSDPLELPILSANFSHIETLELSGVRRFGNADAFLKKFTHLKGLRISSCGLTELPAAIGEMSNLTSLNLASNSLRLTPQSARMLSTLGNLEELYLTNNPLGIAPDFSAMPRLRALSLSNTQLDQWPTGLDARTGLELVNLSHNFLREVPEQYLNPTNEQLDATARLNGVTLLEGNPFPADYWQKFDNYWRRLNQALPELVKSARDGAFDSKNPRLEKIRRMYPDKPMYEAREFIWGLDEGADAELARLELEFNTLDRQLNAWTFSGGGERQRYVRADQRQANAGGLDDRNLAQQRIRACWRRDTAQKLNNDGQPIGLELDLSGLTLPSLPDLDVDFSHVGSLKLNNMNLSTSPEGFLTRYRHLRWLDLSNNQLRELPPALGEMHGLTRLFLQNNQIRLSPETAQILSQRVTLRALWMQGNSLGIAPDFSLITDMRSLSLSNAGIDTWPAGLAEQPNLDQIDLRNNNITSIPASVIAPPDAQLAQTARVNNVTSVSGNPLTEGTLQQVRQYNLRLEQADLASAQNPNLLVATALHPRAAVVPSAGVQQPFLRWTQDLSVDQVSARQTQWQALRGEERAGPFFDILNRLQQAGSGHADLQRRVWEVIDSISENTPESEKHRDELFGQAGEPGCCDLAAFSFSNLEVKTLVYRARAQAAGQVQGAQLSSLSKGLFRLHEVDKVASADIQRSEAIVRDPAVSMADKLPHTQRLSEEVEIRLAYRFGLKDRLQLPGQPQNVRFTSLVGVTPAMLDAAYAKIIALDNSVAEFQALLSREFWQDHVTHKYREQFDAQSEPYQQQLSALHEKHVAKSLSDTVYKAKADELQAQLAIKEGALIQALSRQEIAEILLPRETLEVLVEPSTNTTRELQLSQSRAIEFNGKQYFVASLPDADGEHYLLWVQAPDNPFVLASSGIIAKPNAEGVWKRPRTPGGMRPAVSDDEFEDAPESMPMAPYTAQELSFMRREVHFTEAPNRVGSYNRANNGKYPLRDYQGRPIRIRKLQRNVDLAESGKRYTSDQIKPYIKFGGYEEVGARYEEQLQWRTFTAQDMKVPQESSLIGQSMVAANRRIAKGEILGVYGGTVLPTGIFGPSGQTYTMLVSELPILGGMQLGREPVHLSGDNILSRINTNFEYDVDGKPVRQALGGYNVEAVPFDVEADMWLGVGPEAILKRKKFTLTTVFATEDIAAGTELRMDYQYTEGMIKTLFA</sequence>
<feature type="region of interest" description="Disordered" evidence="7">
    <location>
        <begin position="2053"/>
        <end position="2075"/>
    </location>
</feature>
<comment type="similarity">
    <text evidence="6">Belongs to the LRR-containing bacterial E3 ligase family.</text>
</comment>
<keyword evidence="6" id="KW-1035">Host cytoplasm</keyword>
<keyword evidence="4" id="KW-0677">Repeat</keyword>
<accession>A0A5N7JUK7</accession>
<dbReference type="InterPro" id="IPR029487">
    <property type="entry name" value="NEL_dom"/>
</dbReference>
<organism evidence="9 10">
    <name type="scientific">Pseudomonas kitaguniensis</name>
    <dbReference type="NCBI Taxonomy" id="2607908"/>
    <lineage>
        <taxon>Bacteria</taxon>
        <taxon>Pseudomonadati</taxon>
        <taxon>Pseudomonadota</taxon>
        <taxon>Gammaproteobacteria</taxon>
        <taxon>Pseudomonadales</taxon>
        <taxon>Pseudomonadaceae</taxon>
        <taxon>Pseudomonas</taxon>
    </lineage>
</organism>
<keyword evidence="6" id="KW-0833">Ubl conjugation pathway</keyword>
<evidence type="ECO:0000256" key="2">
    <source>
        <dbReference type="ARBA" id="ARBA00012483"/>
    </source>
</evidence>
<dbReference type="Pfam" id="PF14496">
    <property type="entry name" value="NEL"/>
    <property type="match status" value="1"/>
</dbReference>
<dbReference type="GO" id="GO:0005737">
    <property type="term" value="C:cytoplasm"/>
    <property type="evidence" value="ECO:0007669"/>
    <property type="project" value="TreeGrafter"/>
</dbReference>
<keyword evidence="3" id="KW-0433">Leucine-rich repeat</keyword>
<dbReference type="InterPro" id="IPR001611">
    <property type="entry name" value="Leu-rich_rpt"/>
</dbReference>
<feature type="active site" description="Glycyl thioester intermediate" evidence="6">
    <location>
        <position position="1761"/>
    </location>
</feature>
<dbReference type="GO" id="GO:0016567">
    <property type="term" value="P:protein ubiquitination"/>
    <property type="evidence" value="ECO:0007669"/>
    <property type="project" value="InterPro"/>
</dbReference>
<keyword evidence="6" id="KW-0964">Secreted</keyword>
<dbReference type="SUPFAM" id="SSF52058">
    <property type="entry name" value="L domain-like"/>
    <property type="match status" value="2"/>
</dbReference>
<dbReference type="Gene3D" id="3.80.10.10">
    <property type="entry name" value="Ribonuclease Inhibitor"/>
    <property type="match status" value="2"/>
</dbReference>
<reference evidence="9 10" key="1">
    <citation type="submission" date="2019-09" db="EMBL/GenBank/DDBJ databases">
        <title>The draft genomes of Allium pathogen Pseudomonas sp.</title>
        <authorList>
            <person name="Fujikawa T."/>
            <person name="Sawada H."/>
        </authorList>
    </citation>
    <scope>NUCLEOTIDE SEQUENCE [LARGE SCALE GENOMIC DNA]</scope>
    <source>
        <strain evidence="9 10">MAFF 730085</strain>
    </source>
</reference>
<comment type="PTM">
    <text evidence="6">Ubiquitinated in the presence of host E1 ubiquitin-activating enzyme, E2 ubiquitin-conjugating enzyme and ubiquitin.</text>
</comment>